<reference evidence="2 3" key="1">
    <citation type="submission" date="2019-09" db="EMBL/GenBank/DDBJ databases">
        <title>Serinicoccus pratensis sp. nov., isolated from meadow soil.</title>
        <authorList>
            <person name="Zhang W."/>
        </authorList>
    </citation>
    <scope>NUCLEOTIDE SEQUENCE [LARGE SCALE GENOMIC DNA]</scope>
    <source>
        <strain evidence="2 3">W204</strain>
    </source>
</reference>
<sequence>MGYSSELEIKRELGIETWRELSKDKLLRFVAMMPDMDTEVALKVVEQFPSFKDFAVEVVGAVETAYESTLKTNERSGDHVHDAYGDIRTILKAELDKGELPWEQRRWLVEQIQETGRQQFIKDSENKRFLDSVLGKVVMGAGGIVVLGLAALGGRVLEQRGTGGPS</sequence>
<accession>A0A5J6V8S7</accession>
<evidence type="ECO:0000313" key="2">
    <source>
        <dbReference type="EMBL" id="QFG69503.1"/>
    </source>
</evidence>
<keyword evidence="1" id="KW-1133">Transmembrane helix</keyword>
<protein>
    <submittedName>
        <fullName evidence="2">Uncharacterized protein</fullName>
    </submittedName>
</protein>
<keyword evidence="3" id="KW-1185">Reference proteome</keyword>
<dbReference type="KEGG" id="serw:FY030_13025"/>
<evidence type="ECO:0000256" key="1">
    <source>
        <dbReference type="SAM" id="Phobius"/>
    </source>
</evidence>
<dbReference type="Proteomes" id="UP000326546">
    <property type="component" value="Chromosome"/>
</dbReference>
<dbReference type="EMBL" id="CP044427">
    <property type="protein sequence ID" value="QFG69503.1"/>
    <property type="molecule type" value="Genomic_DNA"/>
</dbReference>
<dbReference type="OrthoDB" id="4184144at2"/>
<evidence type="ECO:0000313" key="3">
    <source>
        <dbReference type="Proteomes" id="UP000326546"/>
    </source>
</evidence>
<name>A0A5J6V8S7_9MICO</name>
<organism evidence="2 3">
    <name type="scientific">Ornithinimicrobium pratense</name>
    <dbReference type="NCBI Taxonomy" id="2593973"/>
    <lineage>
        <taxon>Bacteria</taxon>
        <taxon>Bacillati</taxon>
        <taxon>Actinomycetota</taxon>
        <taxon>Actinomycetes</taxon>
        <taxon>Micrococcales</taxon>
        <taxon>Ornithinimicrobiaceae</taxon>
        <taxon>Ornithinimicrobium</taxon>
    </lineage>
</organism>
<proteinExistence type="predicted"/>
<dbReference type="RefSeq" id="WP_158061879.1">
    <property type="nucleotide sequence ID" value="NZ_CP044427.1"/>
</dbReference>
<keyword evidence="1" id="KW-0812">Transmembrane</keyword>
<gene>
    <name evidence="2" type="ORF">FY030_13025</name>
</gene>
<dbReference type="AlphaFoldDB" id="A0A5J6V8S7"/>
<feature type="transmembrane region" description="Helical" evidence="1">
    <location>
        <begin position="137"/>
        <end position="157"/>
    </location>
</feature>
<keyword evidence="1" id="KW-0472">Membrane</keyword>